<name>A0A2H3D8B0_ARMGA</name>
<gene>
    <name evidence="2" type="ORF">ARMGADRAFT_561649</name>
</gene>
<evidence type="ECO:0000256" key="1">
    <source>
        <dbReference type="SAM" id="Phobius"/>
    </source>
</evidence>
<evidence type="ECO:0000313" key="2">
    <source>
        <dbReference type="EMBL" id="PBK85307.1"/>
    </source>
</evidence>
<accession>A0A2H3D8B0</accession>
<protein>
    <recommendedName>
        <fullName evidence="4">Major facilitator superfamily (MFS) profile domain-containing protein</fullName>
    </recommendedName>
</protein>
<dbReference type="EMBL" id="KZ293691">
    <property type="protein sequence ID" value="PBK85307.1"/>
    <property type="molecule type" value="Genomic_DNA"/>
</dbReference>
<keyword evidence="3" id="KW-1185">Reference proteome</keyword>
<proteinExistence type="predicted"/>
<sequence>MLASIEFNQSTAIGLIISGTNFLFAVTLFRVERVRRRRTLLFTYPAMTFAVSLTVFSEPRYQWLPKRSCYPHRWRTHMAPITPPHGPPL</sequence>
<dbReference type="Proteomes" id="UP000217790">
    <property type="component" value="Unassembled WGS sequence"/>
</dbReference>
<dbReference type="InParanoid" id="A0A2H3D8B0"/>
<dbReference type="AlphaFoldDB" id="A0A2H3D8B0"/>
<organism evidence="2 3">
    <name type="scientific">Armillaria gallica</name>
    <name type="common">Bulbous honey fungus</name>
    <name type="synonym">Armillaria bulbosa</name>
    <dbReference type="NCBI Taxonomy" id="47427"/>
    <lineage>
        <taxon>Eukaryota</taxon>
        <taxon>Fungi</taxon>
        <taxon>Dikarya</taxon>
        <taxon>Basidiomycota</taxon>
        <taxon>Agaricomycotina</taxon>
        <taxon>Agaricomycetes</taxon>
        <taxon>Agaricomycetidae</taxon>
        <taxon>Agaricales</taxon>
        <taxon>Marasmiineae</taxon>
        <taxon>Physalacriaceae</taxon>
        <taxon>Armillaria</taxon>
    </lineage>
</organism>
<reference evidence="3" key="1">
    <citation type="journal article" date="2017" name="Nat. Ecol. Evol.">
        <title>Genome expansion and lineage-specific genetic innovations in the forest pathogenic fungi Armillaria.</title>
        <authorList>
            <person name="Sipos G."/>
            <person name="Prasanna A.N."/>
            <person name="Walter M.C."/>
            <person name="O'Connor E."/>
            <person name="Balint B."/>
            <person name="Krizsan K."/>
            <person name="Kiss B."/>
            <person name="Hess J."/>
            <person name="Varga T."/>
            <person name="Slot J."/>
            <person name="Riley R."/>
            <person name="Boka B."/>
            <person name="Rigling D."/>
            <person name="Barry K."/>
            <person name="Lee J."/>
            <person name="Mihaltcheva S."/>
            <person name="LaButti K."/>
            <person name="Lipzen A."/>
            <person name="Waldron R."/>
            <person name="Moloney N.M."/>
            <person name="Sperisen C."/>
            <person name="Kredics L."/>
            <person name="Vagvoelgyi C."/>
            <person name="Patrignani A."/>
            <person name="Fitzpatrick D."/>
            <person name="Nagy I."/>
            <person name="Doyle S."/>
            <person name="Anderson J.B."/>
            <person name="Grigoriev I.V."/>
            <person name="Gueldener U."/>
            <person name="Muensterkoetter M."/>
            <person name="Nagy L.G."/>
        </authorList>
    </citation>
    <scope>NUCLEOTIDE SEQUENCE [LARGE SCALE GENOMIC DNA]</scope>
    <source>
        <strain evidence="3">Ar21-2</strain>
    </source>
</reference>
<evidence type="ECO:0008006" key="4">
    <source>
        <dbReference type="Google" id="ProtNLM"/>
    </source>
</evidence>
<feature type="transmembrane region" description="Helical" evidence="1">
    <location>
        <begin position="12"/>
        <end position="29"/>
    </location>
</feature>
<keyword evidence="1" id="KW-1133">Transmembrane helix</keyword>
<keyword evidence="1" id="KW-0472">Membrane</keyword>
<evidence type="ECO:0000313" key="3">
    <source>
        <dbReference type="Proteomes" id="UP000217790"/>
    </source>
</evidence>
<keyword evidence="1" id="KW-0812">Transmembrane</keyword>